<dbReference type="AlphaFoldDB" id="A0A6A5BA16"/>
<proteinExistence type="predicted"/>
<feature type="region of interest" description="Disordered" evidence="1">
    <location>
        <begin position="1"/>
        <end position="115"/>
    </location>
</feature>
<dbReference type="EMBL" id="VFQX01000074">
    <property type="protein sequence ID" value="KAF0971636.1"/>
    <property type="molecule type" value="Genomic_DNA"/>
</dbReference>
<organism evidence="2 3">
    <name type="scientific">Naegleria fowleri</name>
    <name type="common">Brain eating amoeba</name>
    <dbReference type="NCBI Taxonomy" id="5763"/>
    <lineage>
        <taxon>Eukaryota</taxon>
        <taxon>Discoba</taxon>
        <taxon>Heterolobosea</taxon>
        <taxon>Tetramitia</taxon>
        <taxon>Eutetramitia</taxon>
        <taxon>Vahlkampfiidae</taxon>
        <taxon>Naegleria</taxon>
    </lineage>
</organism>
<dbReference type="Proteomes" id="UP000444721">
    <property type="component" value="Unassembled WGS sequence"/>
</dbReference>
<dbReference type="OrthoDB" id="10260133at2759"/>
<evidence type="ECO:0008006" key="4">
    <source>
        <dbReference type="Google" id="ProtNLM"/>
    </source>
</evidence>
<feature type="compositionally biased region" description="Polar residues" evidence="1">
    <location>
        <begin position="137"/>
        <end position="158"/>
    </location>
</feature>
<gene>
    <name evidence="2" type="ORF">FDP41_009859</name>
</gene>
<dbReference type="OMA" id="HELAYEM"/>
<dbReference type="VEuPathDB" id="AmoebaDB:NF0093020"/>
<dbReference type="GeneID" id="68117074"/>
<feature type="compositionally biased region" description="Low complexity" evidence="1">
    <location>
        <begin position="27"/>
        <end position="44"/>
    </location>
</feature>
<dbReference type="VEuPathDB" id="AmoebaDB:NfTy_080720"/>
<protein>
    <recommendedName>
        <fullName evidence="4">PH domain-containing protein</fullName>
    </recommendedName>
</protein>
<evidence type="ECO:0000313" key="2">
    <source>
        <dbReference type="EMBL" id="KAF0971636.1"/>
    </source>
</evidence>
<feature type="region of interest" description="Disordered" evidence="1">
    <location>
        <begin position="130"/>
        <end position="158"/>
    </location>
</feature>
<sequence length="526" mass="59159">MKALFSKANKDKKNGGTDSPSTPPKNPTTANNNGSNSPSSSPATQIPGAFNTSGVNSGTSSPSSSPSKSQFCFPNDSSSPQKTHSPLMKKLSQAMMVSTTSKRKDSFSKQGMSPSALSTKDVFHLDFAEDNAHSPHSPKTPNTFNQRHINMDPSTTTPKDSIFNKYDYDENGNIMDPMSCLMDKDDVFILSGKFGRIKSAPTTPSTTDQSSSSEQNLNEIIEECILIIGKLNIYRIEKDPSYHVELSDFEKEVEQEILNNTSNLMKQAKEEERKRLGLSTDQPLPVELANDPILGNNRNTNLLLQTDITEPVEDVNYRSRWIVKWKVPWCMINSVISGERDRVFTISFHKSASLTGFKLKDFQCCTKADKEIWVNVLTSLLKEYNQEYFETLIIPSPEIYQSHLYMQKNDVQKRAVILSNKKLYNVKMAIGETDEKKIKHRFAVPLEYIKGVKSFTKTPNGIEILIDRKKASKDKNCKGSLSDQYSFTTDTEATKIQFVTELAQVYFFLTNHELAYEMTEGVMPTK</sequence>
<feature type="compositionally biased region" description="Polar residues" evidence="1">
    <location>
        <begin position="70"/>
        <end position="84"/>
    </location>
</feature>
<comment type="caution">
    <text evidence="2">The sequence shown here is derived from an EMBL/GenBank/DDBJ whole genome shotgun (WGS) entry which is preliminary data.</text>
</comment>
<evidence type="ECO:0000313" key="3">
    <source>
        <dbReference type="Proteomes" id="UP000444721"/>
    </source>
</evidence>
<evidence type="ECO:0000256" key="1">
    <source>
        <dbReference type="SAM" id="MobiDB-lite"/>
    </source>
</evidence>
<dbReference type="VEuPathDB" id="AmoebaDB:FDP41_009859"/>
<dbReference type="RefSeq" id="XP_044556352.1">
    <property type="nucleotide sequence ID" value="XM_044713862.1"/>
</dbReference>
<name>A0A6A5BA16_NAEFO</name>
<feature type="compositionally biased region" description="Low complexity" evidence="1">
    <location>
        <begin position="51"/>
        <end position="69"/>
    </location>
</feature>
<accession>A0A6A5BA16</accession>
<keyword evidence="3" id="KW-1185">Reference proteome</keyword>
<reference evidence="2 3" key="1">
    <citation type="journal article" date="2019" name="Sci. Rep.">
        <title>Nanopore sequencing improves the draft genome of the human pathogenic amoeba Naegleria fowleri.</title>
        <authorList>
            <person name="Liechti N."/>
            <person name="Schurch N."/>
            <person name="Bruggmann R."/>
            <person name="Wittwer M."/>
        </authorList>
    </citation>
    <scope>NUCLEOTIDE SEQUENCE [LARGE SCALE GENOMIC DNA]</scope>
    <source>
        <strain evidence="2 3">ATCC 30894</strain>
    </source>
</reference>